<accession>A0A3Q9EGA0</accession>
<name>A0A3Q9EGA0_ISKNV</name>
<sequence>MRPATCYGRLWACVQQGICGTLTVGVRAQTINETHDAHRITICHMPVVSSTTLYTRYIKTMADSSPTAVPHPDVAPADVPKKEATLSCNSVKEQLKVALGQDCRLSGSVLHEAIAHIKEVYMTDLCTRIIGALQYNNSKTVTDRLLKVIGVTVWPEVDVPVYHIKLGTIIRMLKERMPGVRIQQQVRKTLQHHLCAYLHVMGILLGRYVQSTGIGLIKVDHIQHVLRTNRIDPIALG</sequence>
<gene>
    <name evidence="2" type="primary">ORF23</name>
</gene>
<dbReference type="EMBL" id="MK098187">
    <property type="protein sequence ID" value="AZQ21013.1"/>
    <property type="molecule type" value="Genomic_DNA"/>
</dbReference>
<dbReference type="Proteomes" id="UP000319271">
    <property type="component" value="Segment"/>
</dbReference>
<reference evidence="2" key="1">
    <citation type="submission" date="2018-10" db="EMBL/GenBank/DDBJ databases">
        <title>Phylogenomic characterization of red seabream iridovirus from Florida pompano Trachinotus carolinus maricultured in the Caribbean Sea.</title>
        <authorList>
            <person name="Koda S.A."/>
            <person name="Subramaniam K."/>
            <person name="Pouder D.B."/>
            <person name="Yanong R.P."/>
            <person name="Frasca S.Jr."/>
            <person name="Waltzek T.B."/>
        </authorList>
    </citation>
    <scope>NUCLEOTIDE SEQUENCE [LARGE SCALE GENOMIC DNA]</scope>
    <source>
        <strain evidence="1">PIV2014a</strain>
        <strain evidence="2">PIV2016</strain>
    </source>
</reference>
<evidence type="ECO:0000313" key="2">
    <source>
        <dbReference type="EMBL" id="AZQ21013.1"/>
    </source>
</evidence>
<organism evidence="2">
    <name type="scientific">Pompano iridovirus</name>
    <dbReference type="NCBI Taxonomy" id="2494350"/>
    <lineage>
        <taxon>Viruses</taxon>
        <taxon>Varidnaviria</taxon>
        <taxon>Bamfordvirae</taxon>
        <taxon>Nucleocytoviricota</taxon>
        <taxon>Megaviricetes</taxon>
        <taxon>Pimascovirales</taxon>
        <taxon>Pimascovirales incertae sedis</taxon>
        <taxon>Iridoviridae</taxon>
        <taxon>Alphairidovirinae</taxon>
        <taxon>Megalocytivirus</taxon>
        <taxon>Megalocytivirus pagrus1</taxon>
        <taxon>Infectious spleen and kidney necrosis virus</taxon>
    </lineage>
</organism>
<protein>
    <submittedName>
        <fullName evidence="2">Uncharacterized protein</fullName>
    </submittedName>
</protein>
<dbReference type="Proteomes" id="UP000319415">
    <property type="component" value="Segment"/>
</dbReference>
<proteinExistence type="predicted"/>
<evidence type="ECO:0000313" key="1">
    <source>
        <dbReference type="EMBL" id="AZQ20981.1"/>
    </source>
</evidence>
<dbReference type="EMBL" id="MK098186">
    <property type="protein sequence ID" value="AZQ20981.1"/>
    <property type="molecule type" value="Genomic_DNA"/>
</dbReference>